<dbReference type="InterPro" id="IPR043138">
    <property type="entry name" value="GGT_lsub"/>
</dbReference>
<dbReference type="AlphaFoldDB" id="A0AA40CDB0"/>
<keyword evidence="7" id="KW-0325">Glycoprotein</keyword>
<evidence type="ECO:0000256" key="7">
    <source>
        <dbReference type="ARBA" id="ARBA00023180"/>
    </source>
</evidence>
<keyword evidence="6" id="KW-0378">Hydrolase</keyword>
<evidence type="ECO:0000256" key="10">
    <source>
        <dbReference type="PIRSR" id="PIRSR600101-1"/>
    </source>
</evidence>
<dbReference type="EMBL" id="JAULSR010000001">
    <property type="protein sequence ID" value="KAK0634626.1"/>
    <property type="molecule type" value="Genomic_DNA"/>
</dbReference>
<dbReference type="PRINTS" id="PR01210">
    <property type="entry name" value="GGTRANSPTASE"/>
</dbReference>
<dbReference type="Gene3D" id="1.10.246.130">
    <property type="match status" value="1"/>
</dbReference>
<comment type="similarity">
    <text evidence="3">Belongs to the gamma-glutamyltransferase family.</text>
</comment>
<dbReference type="GO" id="GO:0036374">
    <property type="term" value="F:glutathione hydrolase activity"/>
    <property type="evidence" value="ECO:0007669"/>
    <property type="project" value="UniProtKB-EC"/>
</dbReference>
<gene>
    <name evidence="12" type="ORF">B0T17DRAFT_480683</name>
</gene>
<dbReference type="FunFam" id="3.60.20.40:FF:000008">
    <property type="entry name" value="Gamma-glutamyltranspeptidase (Eurofung)"/>
    <property type="match status" value="1"/>
</dbReference>
<keyword evidence="13" id="KW-1185">Reference proteome</keyword>
<keyword evidence="8" id="KW-0012">Acyltransferase</keyword>
<dbReference type="InterPro" id="IPR000101">
    <property type="entry name" value="GGT_peptidase"/>
</dbReference>
<sequence length="541" mass="58498">MAGSGEDSKGAVASENSLCSHMGIEMIELGGSAADAMVATTLCVGVIGMYHSGIGGGGFMLIRTENGSYETVDYRETAPAAAYRDMYKDDRNASVRGGLAVAVPGELRGLEYLHTKYGVLPWKTVVWPAVRLARNGFQVNEDLVRYMSSATTGRNFLAEDPIWAQDFAPNNTLVRFGDIITRKRYADSLEKIANQGPDVFYKGELAKSMIDFIQAHNGTMTLGDLKNYTVKVKPALTIDYRGYRLFTTQAPSSGAVLLSIFKTLEQYPEKDLADANLTTHRFVEAMKFAYGARQELGDPDYVDNLNKYQENMMSDTTAREVRARIMDNQTQPVSIYDPASVYAAESHGTSHIVTADCSGLTVSSTTTVNLLFGSELMTPDTGIILNNEMDDFSQPGRRNSFGFEPSPANFIAPGKRPLSSITPLVVELAHNGTLLFTTGAAGGSRIISSTTEVAWNMMELGLDVHDAIAAPRLHDQLMPDELLLEEGFGAGGVWASLAAKGHNVTLMGKGSSAVQGIMRLWDGRFLAAGETRQVNSGGLTA</sequence>
<dbReference type="GO" id="GO:0005886">
    <property type="term" value="C:plasma membrane"/>
    <property type="evidence" value="ECO:0007669"/>
    <property type="project" value="TreeGrafter"/>
</dbReference>
<name>A0AA40CDB0_9PEZI</name>
<dbReference type="Proteomes" id="UP001174934">
    <property type="component" value="Unassembled WGS sequence"/>
</dbReference>
<feature type="binding site" evidence="11">
    <location>
        <position position="443"/>
    </location>
    <ligand>
        <name>L-glutamate</name>
        <dbReference type="ChEBI" id="CHEBI:29985"/>
    </ligand>
</feature>
<comment type="catalytic activity">
    <reaction evidence="2">
        <text>glutathione + H2O = L-cysteinylglycine + L-glutamate</text>
        <dbReference type="Rhea" id="RHEA:28807"/>
        <dbReference type="ChEBI" id="CHEBI:15377"/>
        <dbReference type="ChEBI" id="CHEBI:29985"/>
        <dbReference type="ChEBI" id="CHEBI:57925"/>
        <dbReference type="ChEBI" id="CHEBI:61694"/>
        <dbReference type="EC" id="3.4.19.13"/>
    </reaction>
</comment>
<evidence type="ECO:0000256" key="3">
    <source>
        <dbReference type="ARBA" id="ARBA00009381"/>
    </source>
</evidence>
<dbReference type="NCBIfam" id="TIGR00066">
    <property type="entry name" value="g_glut_trans"/>
    <property type="match status" value="1"/>
</dbReference>
<accession>A0AA40CDB0</accession>
<comment type="catalytic activity">
    <reaction evidence="9">
        <text>an N-terminal (5-L-glutamyl)-[peptide] + an alpha-amino acid = 5-L-glutamyl amino acid + an N-terminal L-alpha-aminoacyl-[peptide]</text>
        <dbReference type="Rhea" id="RHEA:23904"/>
        <dbReference type="Rhea" id="RHEA-COMP:9780"/>
        <dbReference type="Rhea" id="RHEA-COMP:9795"/>
        <dbReference type="ChEBI" id="CHEBI:77644"/>
        <dbReference type="ChEBI" id="CHEBI:78597"/>
        <dbReference type="ChEBI" id="CHEBI:78599"/>
        <dbReference type="ChEBI" id="CHEBI:78608"/>
        <dbReference type="EC" id="2.3.2.2"/>
    </reaction>
</comment>
<evidence type="ECO:0000256" key="9">
    <source>
        <dbReference type="ARBA" id="ARBA00047417"/>
    </source>
</evidence>
<keyword evidence="5" id="KW-0808">Transferase</keyword>
<organism evidence="12 13">
    <name type="scientific">Bombardia bombarda</name>
    <dbReference type="NCBI Taxonomy" id="252184"/>
    <lineage>
        <taxon>Eukaryota</taxon>
        <taxon>Fungi</taxon>
        <taxon>Dikarya</taxon>
        <taxon>Ascomycota</taxon>
        <taxon>Pezizomycotina</taxon>
        <taxon>Sordariomycetes</taxon>
        <taxon>Sordariomycetidae</taxon>
        <taxon>Sordariales</taxon>
        <taxon>Lasiosphaeriaceae</taxon>
        <taxon>Bombardia</taxon>
    </lineage>
</organism>
<feature type="binding site" evidence="11">
    <location>
        <position position="391"/>
    </location>
    <ligand>
        <name>L-glutamate</name>
        <dbReference type="ChEBI" id="CHEBI:29985"/>
    </ligand>
</feature>
<dbReference type="PANTHER" id="PTHR11686:SF62">
    <property type="entry name" value="GLUTATHIONE HYDROLASE"/>
    <property type="match status" value="1"/>
</dbReference>
<dbReference type="Pfam" id="PF01019">
    <property type="entry name" value="G_glu_transpept"/>
    <property type="match status" value="1"/>
</dbReference>
<feature type="active site" description="Nucleophile" evidence="10">
    <location>
        <position position="349"/>
    </location>
</feature>
<evidence type="ECO:0000256" key="11">
    <source>
        <dbReference type="PIRSR" id="PIRSR600101-2"/>
    </source>
</evidence>
<reference evidence="12" key="1">
    <citation type="submission" date="2023-06" db="EMBL/GenBank/DDBJ databases">
        <title>Genome-scale phylogeny and comparative genomics of the fungal order Sordariales.</title>
        <authorList>
            <consortium name="Lawrence Berkeley National Laboratory"/>
            <person name="Hensen N."/>
            <person name="Bonometti L."/>
            <person name="Westerberg I."/>
            <person name="Brannstrom I.O."/>
            <person name="Guillou S."/>
            <person name="Cros-Aarteil S."/>
            <person name="Calhoun S."/>
            <person name="Haridas S."/>
            <person name="Kuo A."/>
            <person name="Mondo S."/>
            <person name="Pangilinan J."/>
            <person name="Riley R."/>
            <person name="LaButti K."/>
            <person name="Andreopoulos B."/>
            <person name="Lipzen A."/>
            <person name="Chen C."/>
            <person name="Yanf M."/>
            <person name="Daum C."/>
            <person name="Ng V."/>
            <person name="Clum A."/>
            <person name="Steindorff A."/>
            <person name="Ohm R."/>
            <person name="Martin F."/>
            <person name="Silar P."/>
            <person name="Natvig D."/>
            <person name="Lalanne C."/>
            <person name="Gautier V."/>
            <person name="Ament-velasquez S.L."/>
            <person name="Kruys A."/>
            <person name="Hutchinson M.I."/>
            <person name="Powell A.J."/>
            <person name="Barry K."/>
            <person name="Miller A.N."/>
            <person name="Grigoriev I.V."/>
            <person name="Debuchy R."/>
            <person name="Gladieux P."/>
            <person name="Thoren M.H."/>
            <person name="Johannesson H."/>
        </authorList>
    </citation>
    <scope>NUCLEOTIDE SEQUENCE</scope>
    <source>
        <strain evidence="12">SMH3391-2</strain>
    </source>
</reference>
<keyword evidence="4" id="KW-0645">Protease</keyword>
<evidence type="ECO:0000256" key="5">
    <source>
        <dbReference type="ARBA" id="ARBA00022679"/>
    </source>
</evidence>
<feature type="binding site" evidence="11">
    <location>
        <begin position="419"/>
        <end position="420"/>
    </location>
    <ligand>
        <name>L-glutamate</name>
        <dbReference type="ChEBI" id="CHEBI:29985"/>
    </ligand>
</feature>
<dbReference type="SUPFAM" id="SSF56235">
    <property type="entry name" value="N-terminal nucleophile aminohydrolases (Ntn hydrolases)"/>
    <property type="match status" value="1"/>
</dbReference>
<evidence type="ECO:0000313" key="12">
    <source>
        <dbReference type="EMBL" id="KAK0634626.1"/>
    </source>
</evidence>
<dbReference type="InterPro" id="IPR029055">
    <property type="entry name" value="Ntn_hydrolases_N"/>
</dbReference>
<feature type="binding site" evidence="11">
    <location>
        <begin position="367"/>
        <end position="369"/>
    </location>
    <ligand>
        <name>L-glutamate</name>
        <dbReference type="ChEBI" id="CHEBI:29985"/>
    </ligand>
</feature>
<protein>
    <submittedName>
        <fullName evidence="12">Gamma-glutamyltranspeptidase</fullName>
    </submittedName>
</protein>
<evidence type="ECO:0000256" key="4">
    <source>
        <dbReference type="ARBA" id="ARBA00022670"/>
    </source>
</evidence>
<comment type="catalytic activity">
    <reaction evidence="1">
        <text>an S-substituted glutathione + H2O = an S-substituted L-cysteinylglycine + L-glutamate</text>
        <dbReference type="Rhea" id="RHEA:59468"/>
        <dbReference type="ChEBI" id="CHEBI:15377"/>
        <dbReference type="ChEBI" id="CHEBI:29985"/>
        <dbReference type="ChEBI" id="CHEBI:90779"/>
        <dbReference type="ChEBI" id="CHEBI:143103"/>
        <dbReference type="EC" id="3.4.19.13"/>
    </reaction>
</comment>
<evidence type="ECO:0000256" key="1">
    <source>
        <dbReference type="ARBA" id="ARBA00001049"/>
    </source>
</evidence>
<evidence type="ECO:0000256" key="6">
    <source>
        <dbReference type="ARBA" id="ARBA00022801"/>
    </source>
</evidence>
<dbReference type="InterPro" id="IPR043137">
    <property type="entry name" value="GGT_ssub_C"/>
</dbReference>
<feature type="binding site" evidence="11">
    <location>
        <position position="75"/>
    </location>
    <ligand>
        <name>L-glutamate</name>
        <dbReference type="ChEBI" id="CHEBI:29985"/>
    </ligand>
</feature>
<dbReference type="GO" id="GO:0103068">
    <property type="term" value="F:leukotriene C4 gamma-glutamyl transferase activity"/>
    <property type="evidence" value="ECO:0007669"/>
    <property type="project" value="UniProtKB-EC"/>
</dbReference>
<dbReference type="PANTHER" id="PTHR11686">
    <property type="entry name" value="GAMMA GLUTAMYL TRANSPEPTIDASE"/>
    <property type="match status" value="1"/>
</dbReference>
<dbReference type="Gene3D" id="3.60.20.40">
    <property type="match status" value="1"/>
</dbReference>
<comment type="caution">
    <text evidence="12">The sequence shown here is derived from an EMBL/GenBank/DDBJ whole genome shotgun (WGS) entry which is preliminary data.</text>
</comment>
<dbReference type="GO" id="GO:0006751">
    <property type="term" value="P:glutathione catabolic process"/>
    <property type="evidence" value="ECO:0007669"/>
    <property type="project" value="InterPro"/>
</dbReference>
<evidence type="ECO:0000256" key="8">
    <source>
        <dbReference type="ARBA" id="ARBA00023315"/>
    </source>
</evidence>
<dbReference type="GO" id="GO:0006508">
    <property type="term" value="P:proteolysis"/>
    <property type="evidence" value="ECO:0007669"/>
    <property type="project" value="UniProtKB-KW"/>
</dbReference>
<evidence type="ECO:0000313" key="13">
    <source>
        <dbReference type="Proteomes" id="UP001174934"/>
    </source>
</evidence>
<dbReference type="FunFam" id="1.10.246.130:FF:000005">
    <property type="entry name" value="Gamma-glutamyltranspeptidase 1, putative"/>
    <property type="match status" value="1"/>
</dbReference>
<proteinExistence type="inferred from homology"/>
<evidence type="ECO:0000256" key="2">
    <source>
        <dbReference type="ARBA" id="ARBA00001089"/>
    </source>
</evidence>